<gene>
    <name evidence="2" type="ORF">GTOL_12999</name>
    <name evidence="3" type="ORF">GTOL_13037</name>
</gene>
<protein>
    <submittedName>
        <fullName evidence="3">Enoyl-CoA hydratase</fullName>
        <ecNumber evidence="3">4.2.1.17</ecNumber>
    </submittedName>
</protein>
<dbReference type="PANTHER" id="PTHR43802:SF1">
    <property type="entry name" value="IP11341P-RELATED"/>
    <property type="match status" value="1"/>
</dbReference>
<dbReference type="InterPro" id="IPR029045">
    <property type="entry name" value="ClpP/crotonase-like_dom_sf"/>
</dbReference>
<organism evidence="3 4">
    <name type="scientific">Georgfuchsia toluolica</name>
    <dbReference type="NCBI Taxonomy" id="424218"/>
    <lineage>
        <taxon>Bacteria</taxon>
        <taxon>Pseudomonadati</taxon>
        <taxon>Pseudomonadota</taxon>
        <taxon>Betaproteobacteria</taxon>
        <taxon>Nitrosomonadales</taxon>
        <taxon>Sterolibacteriaceae</taxon>
        <taxon>Georgfuchsia</taxon>
    </lineage>
</organism>
<dbReference type="CDD" id="cd06558">
    <property type="entry name" value="crotonase-like"/>
    <property type="match status" value="1"/>
</dbReference>
<dbReference type="Gene3D" id="3.90.226.10">
    <property type="entry name" value="2-enoyl-CoA Hydratase, Chain A, domain 1"/>
    <property type="match status" value="1"/>
</dbReference>
<dbReference type="EMBL" id="CAJQUM010000001">
    <property type="protein sequence ID" value="CAG4885116.1"/>
    <property type="molecule type" value="Genomic_DNA"/>
</dbReference>
<evidence type="ECO:0000313" key="4">
    <source>
        <dbReference type="Proteomes" id="UP000742786"/>
    </source>
</evidence>
<dbReference type="SUPFAM" id="SSF52096">
    <property type="entry name" value="ClpP/crotonase"/>
    <property type="match status" value="1"/>
</dbReference>
<name>A0A916J728_9PROT</name>
<keyword evidence="4" id="KW-1185">Reference proteome</keyword>
<dbReference type="AlphaFoldDB" id="A0A916J728"/>
<dbReference type="Proteomes" id="UP000742786">
    <property type="component" value="Unassembled WGS sequence"/>
</dbReference>
<reference evidence="3" key="1">
    <citation type="submission" date="2021-04" db="EMBL/GenBank/DDBJ databases">
        <authorList>
            <person name="Hornung B."/>
        </authorList>
    </citation>
    <scope>NUCLEOTIDE SEQUENCE</scope>
    <source>
        <strain evidence="3">G5G6</strain>
    </source>
</reference>
<dbReference type="InterPro" id="IPR001753">
    <property type="entry name" value="Enoyl-CoA_hydra/iso"/>
</dbReference>
<evidence type="ECO:0000313" key="3">
    <source>
        <dbReference type="EMBL" id="CAG4885154.1"/>
    </source>
</evidence>
<sequence length="325" mass="35763">MPKKREAELLAGQWNDEAMLTDEVELGKQVLYATDKEKHTATITFNAPEALNGLPVAGLELVGDLIKRAEADNDVKIIVFKGNGPCFGTGANASELGHYIGYKDGKSVDGRQRPTQRQRMLPDRNIVFGAFERVATECLKATVCQVHGYCYGAHMQLALASDIVIASPDAQFGHPAFRYLGCGPQNMYLWLENLGIKKMKEVMLTMRALTAAEAEQAGFVAKVVPREELEQWVADYCQAIALMPLDGIMMGKANIQMMMEARGKGIGTMVGWVGHGWCTNMSLEKGEFNFLKERRNKGLSKALHDRDQAVAPYFRMGGSLKKAAG</sequence>
<comment type="caution">
    <text evidence="3">The sequence shown here is derived from an EMBL/GenBank/DDBJ whole genome shotgun (WGS) entry which is preliminary data.</text>
</comment>
<evidence type="ECO:0000256" key="1">
    <source>
        <dbReference type="ARBA" id="ARBA00005254"/>
    </source>
</evidence>
<dbReference type="EMBL" id="CAJQUM010000001">
    <property type="protein sequence ID" value="CAG4885154.1"/>
    <property type="molecule type" value="Genomic_DNA"/>
</dbReference>
<dbReference type="Pfam" id="PF00378">
    <property type="entry name" value="ECH_1"/>
    <property type="match status" value="1"/>
</dbReference>
<dbReference type="PANTHER" id="PTHR43802">
    <property type="entry name" value="ENOYL-COA HYDRATASE"/>
    <property type="match status" value="1"/>
</dbReference>
<keyword evidence="3" id="KW-0456">Lyase</keyword>
<dbReference type="EC" id="4.2.1.17" evidence="3"/>
<proteinExistence type="inferred from homology"/>
<dbReference type="GO" id="GO:0004300">
    <property type="term" value="F:enoyl-CoA hydratase activity"/>
    <property type="evidence" value="ECO:0007669"/>
    <property type="project" value="UniProtKB-EC"/>
</dbReference>
<dbReference type="RefSeq" id="WP_220636896.1">
    <property type="nucleotide sequence ID" value="NZ_CAJQUM010000001.1"/>
</dbReference>
<accession>A0A916J728</accession>
<comment type="similarity">
    <text evidence="1">Belongs to the enoyl-CoA hydratase/isomerase family.</text>
</comment>
<evidence type="ECO:0000313" key="2">
    <source>
        <dbReference type="EMBL" id="CAG4885116.1"/>
    </source>
</evidence>